<evidence type="ECO:0000313" key="3">
    <source>
        <dbReference type="Proteomes" id="UP000632740"/>
    </source>
</evidence>
<accession>A0A919U2R8</accession>
<feature type="region of interest" description="Disordered" evidence="1">
    <location>
        <begin position="300"/>
        <end position="322"/>
    </location>
</feature>
<dbReference type="EMBL" id="BONK01000008">
    <property type="protein sequence ID" value="GIG21742.1"/>
    <property type="molecule type" value="Genomic_DNA"/>
</dbReference>
<comment type="caution">
    <text evidence="2">The sequence shown here is derived from an EMBL/GenBank/DDBJ whole genome shotgun (WGS) entry which is preliminary data.</text>
</comment>
<sequence length="601" mass="64914">MAAVHERLLGVSTGDDTRPDGRASTPETLRLRAATRALRLHLDELPIDYSDAVPPDRFLAGMAFMFARNRYACAESMIGAGFGGTVIGAIARSILTEGLRWLWIAKDPASRRRCILGDLLEERSRVAAVLDTDASTMTRWLMPVPPVADLTGASRSWLDADCLPGEDALLDEFLTIQYEGASSATDDDPSPFLKQAQELLDFAGLRGAAMVLAHAGHGNYLGQRSTLTQDGTPGFDLRADHEALFMHAAAVGVYCVLVGSSVATPDAWPHDVDRSDFLTAAAALTAEVAAAATSIHGLEAKTRTGGRATKPPRNRSPSLVRGSSLVENDDVRTEYVDIEDRFALLTLTFEAYVRRVKASPEITTLPADGTPLHAFLTYGAALSNLETVFSTYVQPGAGVLSVFAARALLEEAARLHWRYSVQGDEALMARAKQYFDEHRYRQRKTIRTLAGHGIKSADAARLFNLPSHVVTPPGVNDIAKNRLPVPSLASMLRSFSADAEKPGWLEAAYALLSQVTHATPLGHLHCLRYRDEWEPNELSSEMFALALDVTALGSAHLVSTMGLMLNDVSPAAQANVVPLRAGAVAVHLAARRIHGLDIADR</sequence>
<dbReference type="AlphaFoldDB" id="A0A919U2R8"/>
<reference evidence="2" key="1">
    <citation type="submission" date="2021-01" db="EMBL/GenBank/DDBJ databases">
        <title>Whole genome shotgun sequence of Cellulomonas chitinilytica NBRC 110799.</title>
        <authorList>
            <person name="Komaki H."/>
            <person name="Tamura T."/>
        </authorList>
    </citation>
    <scope>NUCLEOTIDE SEQUENCE</scope>
    <source>
        <strain evidence="2">NBRC 110799</strain>
    </source>
</reference>
<protein>
    <submittedName>
        <fullName evidence="2">Uncharacterized protein</fullName>
    </submittedName>
</protein>
<proteinExistence type="predicted"/>
<organism evidence="2 3">
    <name type="scientific">Cellulomonas chitinilytica</name>
    <dbReference type="NCBI Taxonomy" id="398759"/>
    <lineage>
        <taxon>Bacteria</taxon>
        <taxon>Bacillati</taxon>
        <taxon>Actinomycetota</taxon>
        <taxon>Actinomycetes</taxon>
        <taxon>Micrococcales</taxon>
        <taxon>Cellulomonadaceae</taxon>
        <taxon>Cellulomonas</taxon>
    </lineage>
</organism>
<keyword evidence="3" id="KW-1185">Reference proteome</keyword>
<evidence type="ECO:0000256" key="1">
    <source>
        <dbReference type="SAM" id="MobiDB-lite"/>
    </source>
</evidence>
<gene>
    <name evidence="2" type="ORF">Cch01nite_24660</name>
</gene>
<dbReference type="Proteomes" id="UP000632740">
    <property type="component" value="Unassembled WGS sequence"/>
</dbReference>
<name>A0A919U2R8_9CELL</name>
<evidence type="ECO:0000313" key="2">
    <source>
        <dbReference type="EMBL" id="GIG21742.1"/>
    </source>
</evidence>